<protein>
    <submittedName>
        <fullName evidence="3">COMM domain-containing protein 9</fullName>
    </submittedName>
</protein>
<dbReference type="InterPro" id="IPR048676">
    <property type="entry name" value="COMMD9_N"/>
</dbReference>
<dbReference type="PANTHER" id="PTHR15663">
    <property type="entry name" value="COMM DOMAIN-CONTAINING PROTEIN 9"/>
    <property type="match status" value="1"/>
</dbReference>
<dbReference type="PANTHER" id="PTHR15663:SF4">
    <property type="entry name" value="COMM DOMAIN-CONTAINING PROTEIN 9"/>
    <property type="match status" value="1"/>
</dbReference>
<feature type="domain" description="COMM" evidence="1">
    <location>
        <begin position="122"/>
        <end position="196"/>
    </location>
</feature>
<evidence type="ECO:0000259" key="1">
    <source>
        <dbReference type="PROSITE" id="PS51269"/>
    </source>
</evidence>
<evidence type="ECO:0000313" key="3">
    <source>
        <dbReference type="RefSeq" id="XP_012940086.1"/>
    </source>
</evidence>
<evidence type="ECO:0000313" key="2">
    <source>
        <dbReference type="Proteomes" id="UP000694888"/>
    </source>
</evidence>
<dbReference type="Pfam" id="PF07258">
    <property type="entry name" value="COMM_domain"/>
    <property type="match status" value="1"/>
</dbReference>
<organism evidence="2 3">
    <name type="scientific">Aplysia californica</name>
    <name type="common">California sea hare</name>
    <dbReference type="NCBI Taxonomy" id="6500"/>
    <lineage>
        <taxon>Eukaryota</taxon>
        <taxon>Metazoa</taxon>
        <taxon>Spiralia</taxon>
        <taxon>Lophotrochozoa</taxon>
        <taxon>Mollusca</taxon>
        <taxon>Gastropoda</taxon>
        <taxon>Heterobranchia</taxon>
        <taxon>Euthyneura</taxon>
        <taxon>Tectipleura</taxon>
        <taxon>Aplysiida</taxon>
        <taxon>Aplysioidea</taxon>
        <taxon>Aplysiidae</taxon>
        <taxon>Aplysia</taxon>
    </lineage>
</organism>
<proteinExistence type="predicted"/>
<sequence length="198" mass="22267">MRVDYNSLNNLLKVPSKQELVSLCQNAFLYRKESPAQWPDSLIQSTSDMLGLSVAETQQCLLTLSHLIKAALFQGSTDPQEVITLFPDNFHKNLRDLLTKIIRDKMDSWRADAVNSQVSLPRLVDMDWRVDMMTSSDSVARMSVPTCILNLQIQPPAAHLDERPLAEKVTVELSEETLHTALDGLGKIRDQLASVAHR</sequence>
<name>A0ABM1A3I1_APLCA</name>
<keyword evidence="2" id="KW-1185">Reference proteome</keyword>
<dbReference type="RefSeq" id="XP_012940086.1">
    <property type="nucleotide sequence ID" value="XM_013084632.2"/>
</dbReference>
<accession>A0ABM1A3I1</accession>
<reference evidence="3" key="1">
    <citation type="submission" date="2025-08" db="UniProtKB">
        <authorList>
            <consortium name="RefSeq"/>
        </authorList>
    </citation>
    <scope>IDENTIFICATION</scope>
</reference>
<dbReference type="Proteomes" id="UP000694888">
    <property type="component" value="Unplaced"/>
</dbReference>
<dbReference type="InterPro" id="IPR037360">
    <property type="entry name" value="COMMD9"/>
</dbReference>
<dbReference type="GeneID" id="101850575"/>
<dbReference type="Pfam" id="PF20923">
    <property type="entry name" value="COMMD9_HN"/>
    <property type="match status" value="1"/>
</dbReference>
<gene>
    <name evidence="3" type="primary">LOC101850575</name>
</gene>
<dbReference type="PROSITE" id="PS51269">
    <property type="entry name" value="COMM"/>
    <property type="match status" value="1"/>
</dbReference>
<dbReference type="InterPro" id="IPR017920">
    <property type="entry name" value="COMM"/>
</dbReference>